<proteinExistence type="predicted"/>
<organism evidence="1 2">
    <name type="scientific">Rhodocista pekingensis</name>
    <dbReference type="NCBI Taxonomy" id="201185"/>
    <lineage>
        <taxon>Bacteria</taxon>
        <taxon>Pseudomonadati</taxon>
        <taxon>Pseudomonadota</taxon>
        <taxon>Alphaproteobacteria</taxon>
        <taxon>Rhodospirillales</taxon>
        <taxon>Azospirillaceae</taxon>
        <taxon>Rhodocista</taxon>
    </lineage>
</organism>
<dbReference type="EMBL" id="JBHTCM010000010">
    <property type="protein sequence ID" value="MFC7333512.1"/>
    <property type="molecule type" value="Genomic_DNA"/>
</dbReference>
<evidence type="ECO:0000313" key="1">
    <source>
        <dbReference type="EMBL" id="MFC7333512.1"/>
    </source>
</evidence>
<gene>
    <name evidence="1" type="ORF">ACFQPS_10095</name>
</gene>
<comment type="caution">
    <text evidence="1">The sequence shown here is derived from an EMBL/GenBank/DDBJ whole genome shotgun (WGS) entry which is preliminary data.</text>
</comment>
<sequence>MSFETSVFINCPFDDEYLPLLRPILFCVVDLGLVPRIALESLDSGEARIAKIVRLIRESRFGIHDLSRLKARRKGEFFRLNMPFELGLDVGSRLFGPPEFCVKRCLILEAERYRFQAAISDLSNSDIAVHRNEPELALTEVRNWLVGVAGLRQVPGPAALFGRFNEFMGDTYDRLRGRGYSDTNIEALPVPELMDCMRDWVTGNPRPH</sequence>
<evidence type="ECO:0000313" key="2">
    <source>
        <dbReference type="Proteomes" id="UP001596456"/>
    </source>
</evidence>
<accession>A0ABW2KWG1</accession>
<name>A0ABW2KWG1_9PROT</name>
<reference evidence="2" key="1">
    <citation type="journal article" date="2019" name="Int. J. Syst. Evol. Microbiol.">
        <title>The Global Catalogue of Microorganisms (GCM) 10K type strain sequencing project: providing services to taxonomists for standard genome sequencing and annotation.</title>
        <authorList>
            <consortium name="The Broad Institute Genomics Platform"/>
            <consortium name="The Broad Institute Genome Sequencing Center for Infectious Disease"/>
            <person name="Wu L."/>
            <person name="Ma J."/>
        </authorList>
    </citation>
    <scope>NUCLEOTIDE SEQUENCE [LARGE SCALE GENOMIC DNA]</scope>
    <source>
        <strain evidence="2">CGMCC 1.16275</strain>
    </source>
</reference>
<dbReference type="RefSeq" id="WP_377358635.1">
    <property type="nucleotide sequence ID" value="NZ_JBHTCM010000010.1"/>
</dbReference>
<keyword evidence="2" id="KW-1185">Reference proteome</keyword>
<dbReference type="Proteomes" id="UP001596456">
    <property type="component" value="Unassembled WGS sequence"/>
</dbReference>
<protein>
    <submittedName>
        <fullName evidence="1">Uncharacterized protein</fullName>
    </submittedName>
</protein>